<sequence length="157" mass="17442">MTWLSGQVITTQETPSLGHPRAECLRTTDKVILEWFIYWRDLMRPEDVATGRKVMLGARGQGVGVPVVGVPLPHTFEVWRRFIGAGNLDGPPLCLIISDEVKRYIGDELKYEQIGGILGRATTVLFIRLGRLGQSVPRIGKSQLTGMVKLGRSQCQL</sequence>
<accession>A0A448WHD9</accession>
<gene>
    <name evidence="1" type="ORF">PXEA_LOCUS5291</name>
</gene>
<protein>
    <submittedName>
        <fullName evidence="1">Uncharacterized protein</fullName>
    </submittedName>
</protein>
<dbReference type="EMBL" id="CAAALY010013055">
    <property type="protein sequence ID" value="VEL11851.1"/>
    <property type="molecule type" value="Genomic_DNA"/>
</dbReference>
<organism evidence="1 2">
    <name type="scientific">Protopolystoma xenopodis</name>
    <dbReference type="NCBI Taxonomy" id="117903"/>
    <lineage>
        <taxon>Eukaryota</taxon>
        <taxon>Metazoa</taxon>
        <taxon>Spiralia</taxon>
        <taxon>Lophotrochozoa</taxon>
        <taxon>Platyhelminthes</taxon>
        <taxon>Monogenea</taxon>
        <taxon>Polyopisthocotylea</taxon>
        <taxon>Polystomatidea</taxon>
        <taxon>Polystomatidae</taxon>
        <taxon>Protopolystoma</taxon>
    </lineage>
</organism>
<dbReference type="Proteomes" id="UP000784294">
    <property type="component" value="Unassembled WGS sequence"/>
</dbReference>
<dbReference type="AlphaFoldDB" id="A0A448WHD9"/>
<reference evidence="1" key="1">
    <citation type="submission" date="2018-11" db="EMBL/GenBank/DDBJ databases">
        <authorList>
            <consortium name="Pathogen Informatics"/>
        </authorList>
    </citation>
    <scope>NUCLEOTIDE SEQUENCE</scope>
</reference>
<keyword evidence="2" id="KW-1185">Reference proteome</keyword>
<comment type="caution">
    <text evidence="1">The sequence shown here is derived from an EMBL/GenBank/DDBJ whole genome shotgun (WGS) entry which is preliminary data.</text>
</comment>
<proteinExistence type="predicted"/>
<name>A0A448WHD9_9PLAT</name>
<evidence type="ECO:0000313" key="2">
    <source>
        <dbReference type="Proteomes" id="UP000784294"/>
    </source>
</evidence>
<evidence type="ECO:0000313" key="1">
    <source>
        <dbReference type="EMBL" id="VEL11851.1"/>
    </source>
</evidence>